<dbReference type="Proteomes" id="UP001152888">
    <property type="component" value="Unassembled WGS sequence"/>
</dbReference>
<evidence type="ECO:0000313" key="4">
    <source>
        <dbReference type="Proteomes" id="UP001152888"/>
    </source>
</evidence>
<reference evidence="3" key="1">
    <citation type="submission" date="2022-03" db="EMBL/GenBank/DDBJ databases">
        <authorList>
            <person name="Sayadi A."/>
        </authorList>
    </citation>
    <scope>NUCLEOTIDE SEQUENCE</scope>
</reference>
<keyword evidence="2" id="KW-0677">Repeat</keyword>
<protein>
    <submittedName>
        <fullName evidence="3">Uncharacterized protein</fullName>
    </submittedName>
</protein>
<keyword evidence="1" id="KW-0193">Cuticle</keyword>
<dbReference type="EMBL" id="CAKOFQ010006913">
    <property type="protein sequence ID" value="CAH1981796.1"/>
    <property type="molecule type" value="Genomic_DNA"/>
</dbReference>
<gene>
    <name evidence="3" type="ORF">ACAOBT_LOCUS14679</name>
</gene>
<name>A0A9P0KSY7_ACAOB</name>
<organism evidence="3 4">
    <name type="scientific">Acanthoscelides obtectus</name>
    <name type="common">Bean weevil</name>
    <name type="synonym">Bruchus obtectus</name>
    <dbReference type="NCBI Taxonomy" id="200917"/>
    <lineage>
        <taxon>Eukaryota</taxon>
        <taxon>Metazoa</taxon>
        <taxon>Ecdysozoa</taxon>
        <taxon>Arthropoda</taxon>
        <taxon>Hexapoda</taxon>
        <taxon>Insecta</taxon>
        <taxon>Pterygota</taxon>
        <taxon>Neoptera</taxon>
        <taxon>Endopterygota</taxon>
        <taxon>Coleoptera</taxon>
        <taxon>Polyphaga</taxon>
        <taxon>Cucujiformia</taxon>
        <taxon>Chrysomeloidea</taxon>
        <taxon>Chrysomelidae</taxon>
        <taxon>Bruchinae</taxon>
        <taxon>Bruchini</taxon>
        <taxon>Acanthoscelides</taxon>
    </lineage>
</organism>
<evidence type="ECO:0000313" key="3">
    <source>
        <dbReference type="EMBL" id="CAH1981796.1"/>
    </source>
</evidence>
<keyword evidence="4" id="KW-1185">Reference proteome</keyword>
<evidence type="ECO:0000256" key="1">
    <source>
        <dbReference type="ARBA" id="ARBA00022460"/>
    </source>
</evidence>
<evidence type="ECO:0000256" key="2">
    <source>
        <dbReference type="ARBA" id="ARBA00022737"/>
    </source>
</evidence>
<comment type="caution">
    <text evidence="3">The sequence shown here is derived from an EMBL/GenBank/DDBJ whole genome shotgun (WGS) entry which is preliminary data.</text>
</comment>
<dbReference type="PANTHER" id="PTHR39068">
    <property type="entry name" value="LARVAL/PUPAL CUTICLE PROTEIN H1C-LIKE PROTEIN-RELATED"/>
    <property type="match status" value="1"/>
</dbReference>
<dbReference type="AlphaFoldDB" id="A0A9P0KSY7"/>
<dbReference type="OrthoDB" id="6630852at2759"/>
<dbReference type="PANTHER" id="PTHR39068:SF5">
    <property type="entry name" value="PUPAL CUTICLE PROTEIN C1B-LIKE PROTEIN"/>
    <property type="match status" value="1"/>
</dbReference>
<dbReference type="Pfam" id="PF11018">
    <property type="entry name" value="Cuticle_3"/>
    <property type="match status" value="1"/>
</dbReference>
<accession>A0A9P0KSY7</accession>
<dbReference type="GO" id="GO:0042302">
    <property type="term" value="F:structural constituent of cuticle"/>
    <property type="evidence" value="ECO:0007669"/>
    <property type="project" value="UniProtKB-KW"/>
</dbReference>
<proteinExistence type="predicted"/>
<dbReference type="InterPro" id="IPR022727">
    <property type="entry name" value="Cuticle_C1"/>
</dbReference>
<sequence length="190" mass="18996">MFIEGGSEKRACAHAGFIAPAAPALALHAAPTAYSVATPAALTSQSSNIYRSFGNLGQVSTYHKTVDTPFSSVSKSDVRVSNPGVRFAAPALAAYAAPTAYAAHAAYAAPTAYAAHAAYAAPTAYTAHAAYAAPTAYTAHAAYAAPAISAHAAYAAPAAVAHGPLLGVAYSAAPAVSHITYASGYANYAF</sequence>